<protein>
    <recommendedName>
        <fullName evidence="3">Reverse transcriptase Ty1/copia-type domain-containing protein</fullName>
    </recommendedName>
</protein>
<reference evidence="1" key="2">
    <citation type="submission" date="2022-03" db="EMBL/GenBank/DDBJ databases">
        <title>Draft title - Genomic analysis of global carrot germplasm unveils the trajectory of domestication and the origin of high carotenoid orange carrot.</title>
        <authorList>
            <person name="Iorizzo M."/>
            <person name="Ellison S."/>
            <person name="Senalik D."/>
            <person name="Macko-Podgorni A."/>
            <person name="Grzebelus D."/>
            <person name="Bostan H."/>
            <person name="Rolling W."/>
            <person name="Curaba J."/>
            <person name="Simon P."/>
        </authorList>
    </citation>
    <scope>NUCLEOTIDE SEQUENCE</scope>
    <source>
        <tissue evidence="1">Leaf</tissue>
    </source>
</reference>
<gene>
    <name evidence="1" type="ORF">DCAR_0625775</name>
</gene>
<evidence type="ECO:0000313" key="2">
    <source>
        <dbReference type="Proteomes" id="UP000077755"/>
    </source>
</evidence>
<dbReference type="InterPro" id="IPR043502">
    <property type="entry name" value="DNA/RNA_pol_sf"/>
</dbReference>
<dbReference type="PANTHER" id="PTHR11439">
    <property type="entry name" value="GAG-POL-RELATED RETROTRANSPOSON"/>
    <property type="match status" value="1"/>
</dbReference>
<accession>A0AAF1B4I2</accession>
<sequence>MKDLGNLKYFLGIEVNRSNQGIFLSQRKYVLDLLRDTGMLNCEPIKSPMEQNHGLEECKDQIPANKGRYQRLVGRLIYLSHTRPDIAYAVSVVSRFMHNPGKQHMDAVVRILRYLKSAPGKGLLFSKHGNTDILGYSDSSWAEKGDRKSTSGYLTFVGGNLVTWKSKKQKVVSLSSAEAEYRAMVKGICELLWLKGLMGELGFSSQSPMKLFCDNQSAIKIAENPVQHDRTKHVEIDRNFIYEKLENNEVEVPYVSTKRQLADMLTKALSHSDFADSLVKLGIYDIYAPP</sequence>
<reference evidence="1" key="1">
    <citation type="journal article" date="2016" name="Nat. Genet.">
        <title>A high-quality carrot genome assembly provides new insights into carotenoid accumulation and asterid genome evolution.</title>
        <authorList>
            <person name="Iorizzo M."/>
            <person name="Ellison S."/>
            <person name="Senalik D."/>
            <person name="Zeng P."/>
            <person name="Satapoomin P."/>
            <person name="Huang J."/>
            <person name="Bowman M."/>
            <person name="Iovene M."/>
            <person name="Sanseverino W."/>
            <person name="Cavagnaro P."/>
            <person name="Yildiz M."/>
            <person name="Macko-Podgorni A."/>
            <person name="Moranska E."/>
            <person name="Grzebelus E."/>
            <person name="Grzebelus D."/>
            <person name="Ashrafi H."/>
            <person name="Zheng Z."/>
            <person name="Cheng S."/>
            <person name="Spooner D."/>
            <person name="Van Deynze A."/>
            <person name="Simon P."/>
        </authorList>
    </citation>
    <scope>NUCLEOTIDE SEQUENCE</scope>
    <source>
        <tissue evidence="1">Leaf</tissue>
    </source>
</reference>
<evidence type="ECO:0000313" key="1">
    <source>
        <dbReference type="EMBL" id="WOH06349.1"/>
    </source>
</evidence>
<dbReference type="SUPFAM" id="SSF56672">
    <property type="entry name" value="DNA/RNA polymerases"/>
    <property type="match status" value="1"/>
</dbReference>
<dbReference type="CDD" id="cd09272">
    <property type="entry name" value="RNase_HI_RT_Ty1"/>
    <property type="match status" value="1"/>
</dbReference>
<proteinExistence type="predicted"/>
<keyword evidence="2" id="KW-1185">Reference proteome</keyword>
<dbReference type="AlphaFoldDB" id="A0AAF1B4I2"/>
<organism evidence="1 2">
    <name type="scientific">Daucus carota subsp. sativus</name>
    <name type="common">Carrot</name>
    <dbReference type="NCBI Taxonomy" id="79200"/>
    <lineage>
        <taxon>Eukaryota</taxon>
        <taxon>Viridiplantae</taxon>
        <taxon>Streptophyta</taxon>
        <taxon>Embryophyta</taxon>
        <taxon>Tracheophyta</taxon>
        <taxon>Spermatophyta</taxon>
        <taxon>Magnoliopsida</taxon>
        <taxon>eudicotyledons</taxon>
        <taxon>Gunneridae</taxon>
        <taxon>Pentapetalae</taxon>
        <taxon>asterids</taxon>
        <taxon>campanulids</taxon>
        <taxon>Apiales</taxon>
        <taxon>Apiaceae</taxon>
        <taxon>Apioideae</taxon>
        <taxon>Scandiceae</taxon>
        <taxon>Daucinae</taxon>
        <taxon>Daucus</taxon>
        <taxon>Daucus sect. Daucus</taxon>
    </lineage>
</organism>
<dbReference type="Proteomes" id="UP000077755">
    <property type="component" value="Chromosome 6"/>
</dbReference>
<dbReference type="PANTHER" id="PTHR11439:SF467">
    <property type="entry name" value="INTEGRASE CATALYTIC DOMAIN-CONTAINING PROTEIN"/>
    <property type="match status" value="1"/>
</dbReference>
<dbReference type="EMBL" id="CP093348">
    <property type="protein sequence ID" value="WOH06349.1"/>
    <property type="molecule type" value="Genomic_DNA"/>
</dbReference>
<evidence type="ECO:0008006" key="3">
    <source>
        <dbReference type="Google" id="ProtNLM"/>
    </source>
</evidence>
<name>A0AAF1B4I2_DAUCS</name>